<dbReference type="RefSeq" id="WP_148086104.1">
    <property type="nucleotide sequence ID" value="NZ_RJKE01000001.1"/>
</dbReference>
<name>A0A3N1D2M4_9ACTN</name>
<accession>A0A3N1D2M4</accession>
<gene>
    <name evidence="2" type="ORF">EDD29_5375</name>
</gene>
<comment type="caution">
    <text evidence="2">The sequence shown here is derived from an EMBL/GenBank/DDBJ whole genome shotgun (WGS) entry which is preliminary data.</text>
</comment>
<dbReference type="AlphaFoldDB" id="A0A3N1D2M4"/>
<evidence type="ECO:0000313" key="2">
    <source>
        <dbReference type="EMBL" id="ROO87740.1"/>
    </source>
</evidence>
<dbReference type="Proteomes" id="UP000272400">
    <property type="component" value="Unassembled WGS sequence"/>
</dbReference>
<evidence type="ECO:0008006" key="4">
    <source>
        <dbReference type="Google" id="ProtNLM"/>
    </source>
</evidence>
<feature type="chain" id="PRO_5017956423" description="Carboxypeptidase family protein" evidence="1">
    <location>
        <begin position="26"/>
        <end position="454"/>
    </location>
</feature>
<reference evidence="2 3" key="1">
    <citation type="submission" date="2018-11" db="EMBL/GenBank/DDBJ databases">
        <title>Sequencing the genomes of 1000 actinobacteria strains.</title>
        <authorList>
            <person name="Klenk H.-P."/>
        </authorList>
    </citation>
    <scope>NUCLEOTIDE SEQUENCE [LARGE SCALE GENOMIC DNA]</scope>
    <source>
        <strain evidence="2 3">DSM 44254</strain>
    </source>
</reference>
<keyword evidence="3" id="KW-1185">Reference proteome</keyword>
<sequence>MKRAMAMVLGFVLACLALAPGQALAAPGTETRIVDLAGVGLQQSNPQPWISGKLRTASGDPVAGAQVRIEHPVGEPESVQAVGTTGADGSFDIGDFTGPAPWPATTEPYAFDGRYRAHFAGTEEHAESSAEVVLESDKRATRLTLDTPAAGPYAVGSILTVSGTLELEQEDGTWARPASAQVGVITSAYGGGTNSGSAQVVDGRFAYDLTILNEVDEGAGSDGGPFLGAIYDGGSDNDYQRVVWGPLRPVVSDRVTVEVSPPVLGTNSMIRVHAESPDGTPLAGLPAEVYSLEGSYPYPLFEARGTTDANGDYTAEPRVWTDTIRAYRVEVLGTTALPVTVPVLVTHEISLVGVTAPAKAKKGEPFTVAGAVQYVGIDYEPVPYPGATVTLAWSVDRRTWHDASSQTVGLDGAFAFSPTATRNAYWRVTAGGDQTQQGRASTPAVRIFRVKTKK</sequence>
<dbReference type="EMBL" id="RJKE01000001">
    <property type="protein sequence ID" value="ROO87740.1"/>
    <property type="molecule type" value="Genomic_DNA"/>
</dbReference>
<dbReference type="OrthoDB" id="3447380at2"/>
<evidence type="ECO:0000313" key="3">
    <source>
        <dbReference type="Proteomes" id="UP000272400"/>
    </source>
</evidence>
<keyword evidence="1" id="KW-0732">Signal</keyword>
<feature type="signal peptide" evidence="1">
    <location>
        <begin position="1"/>
        <end position="25"/>
    </location>
</feature>
<proteinExistence type="predicted"/>
<evidence type="ECO:0000256" key="1">
    <source>
        <dbReference type="SAM" id="SignalP"/>
    </source>
</evidence>
<organism evidence="2 3">
    <name type="scientific">Actinocorallia herbida</name>
    <dbReference type="NCBI Taxonomy" id="58109"/>
    <lineage>
        <taxon>Bacteria</taxon>
        <taxon>Bacillati</taxon>
        <taxon>Actinomycetota</taxon>
        <taxon>Actinomycetes</taxon>
        <taxon>Streptosporangiales</taxon>
        <taxon>Thermomonosporaceae</taxon>
        <taxon>Actinocorallia</taxon>
    </lineage>
</organism>
<dbReference type="PROSITE" id="PS51257">
    <property type="entry name" value="PROKAR_LIPOPROTEIN"/>
    <property type="match status" value="1"/>
</dbReference>
<protein>
    <recommendedName>
        <fullName evidence="4">Carboxypeptidase family protein</fullName>
    </recommendedName>
</protein>